<dbReference type="InterPro" id="IPR051846">
    <property type="entry name" value="SH2_domain_adapters"/>
</dbReference>
<organism evidence="5 6">
    <name type="scientific">Steinernema carpocapsae</name>
    <name type="common">Entomopathogenic nematode</name>
    <dbReference type="NCBI Taxonomy" id="34508"/>
    <lineage>
        <taxon>Eukaryota</taxon>
        <taxon>Metazoa</taxon>
        <taxon>Ecdysozoa</taxon>
        <taxon>Nematoda</taxon>
        <taxon>Chromadorea</taxon>
        <taxon>Rhabditida</taxon>
        <taxon>Tylenchina</taxon>
        <taxon>Panagrolaimomorpha</taxon>
        <taxon>Strongyloidoidea</taxon>
        <taxon>Steinernematidae</taxon>
        <taxon>Steinernema</taxon>
    </lineage>
</organism>
<reference evidence="5 6" key="2">
    <citation type="journal article" date="2019" name="G3 (Bethesda)">
        <title>Hybrid Assembly of the Genome of the Entomopathogenic Nematode Steinernema carpocapsae Identifies the X-Chromosome.</title>
        <authorList>
            <person name="Serra L."/>
            <person name="Macchietto M."/>
            <person name="Macias-Munoz A."/>
            <person name="McGill C.J."/>
            <person name="Rodriguez I.M."/>
            <person name="Rodriguez B."/>
            <person name="Murad R."/>
            <person name="Mortazavi A."/>
        </authorList>
    </citation>
    <scope>NUCLEOTIDE SEQUENCE [LARGE SCALE GENOMIC DNA]</scope>
    <source>
        <strain evidence="5 6">ALL</strain>
    </source>
</reference>
<dbReference type="InterPro" id="IPR036860">
    <property type="entry name" value="SH2_dom_sf"/>
</dbReference>
<dbReference type="Pfam" id="PF00017">
    <property type="entry name" value="SH2"/>
    <property type="match status" value="1"/>
</dbReference>
<evidence type="ECO:0000256" key="3">
    <source>
        <dbReference type="SAM" id="MobiDB-lite"/>
    </source>
</evidence>
<feature type="domain" description="SH2" evidence="4">
    <location>
        <begin position="125"/>
        <end position="219"/>
    </location>
</feature>
<dbReference type="InterPro" id="IPR000980">
    <property type="entry name" value="SH2"/>
</dbReference>
<evidence type="ECO:0000313" key="5">
    <source>
        <dbReference type="EMBL" id="TKR62371.1"/>
    </source>
</evidence>
<feature type="compositionally biased region" description="Polar residues" evidence="3">
    <location>
        <begin position="84"/>
        <end position="102"/>
    </location>
</feature>
<name>A0A4U5M132_STECR</name>
<dbReference type="Gene3D" id="3.30.505.10">
    <property type="entry name" value="SH2 domain"/>
    <property type="match status" value="1"/>
</dbReference>
<evidence type="ECO:0000259" key="4">
    <source>
        <dbReference type="PROSITE" id="PS50001"/>
    </source>
</evidence>
<evidence type="ECO:0000313" key="6">
    <source>
        <dbReference type="Proteomes" id="UP000298663"/>
    </source>
</evidence>
<dbReference type="PANTHER" id="PTHR15127:SF32">
    <property type="entry name" value="HEAVYWEIGHT, ISOFORM A"/>
    <property type="match status" value="1"/>
</dbReference>
<dbReference type="EMBL" id="AZBU02000010">
    <property type="protein sequence ID" value="TKR62371.1"/>
    <property type="molecule type" value="Genomic_DNA"/>
</dbReference>
<feature type="region of interest" description="Disordered" evidence="3">
    <location>
        <begin position="60"/>
        <end position="109"/>
    </location>
</feature>
<dbReference type="SMART" id="SM00252">
    <property type="entry name" value="SH2"/>
    <property type="match status" value="1"/>
</dbReference>
<dbReference type="PROSITE" id="PS50001">
    <property type="entry name" value="SH2"/>
    <property type="match status" value="1"/>
</dbReference>
<dbReference type="AlphaFoldDB" id="A0A4U5M132"/>
<proteinExistence type="predicted"/>
<gene>
    <name evidence="5" type="ORF">L596_026347</name>
</gene>
<protein>
    <recommendedName>
        <fullName evidence="4">SH2 domain-containing protein</fullName>
    </recommendedName>
</protein>
<dbReference type="GO" id="GO:0001784">
    <property type="term" value="F:phosphotyrosine residue binding"/>
    <property type="evidence" value="ECO:0007669"/>
    <property type="project" value="TreeGrafter"/>
</dbReference>
<reference evidence="5 6" key="1">
    <citation type="journal article" date="2015" name="Genome Biol.">
        <title>Comparative genomics of Steinernema reveals deeply conserved gene regulatory networks.</title>
        <authorList>
            <person name="Dillman A.R."/>
            <person name="Macchietto M."/>
            <person name="Porter C.F."/>
            <person name="Rogers A."/>
            <person name="Williams B."/>
            <person name="Antoshechkin I."/>
            <person name="Lee M.M."/>
            <person name="Goodwin Z."/>
            <person name="Lu X."/>
            <person name="Lewis E.E."/>
            <person name="Goodrich-Blair H."/>
            <person name="Stock S.P."/>
            <person name="Adams B.J."/>
            <person name="Sternberg P.W."/>
            <person name="Mortazavi A."/>
        </authorList>
    </citation>
    <scope>NUCLEOTIDE SEQUENCE [LARGE SCALE GENOMIC DNA]</scope>
    <source>
        <strain evidence="5 6">ALL</strain>
    </source>
</reference>
<dbReference type="Proteomes" id="UP000298663">
    <property type="component" value="Unassembled WGS sequence"/>
</dbReference>
<accession>A0A4U5M132</accession>
<dbReference type="OrthoDB" id="5914531at2759"/>
<evidence type="ECO:0000256" key="2">
    <source>
        <dbReference type="PROSITE-ProRule" id="PRU00191"/>
    </source>
</evidence>
<dbReference type="STRING" id="34508.A0A4U5M132"/>
<evidence type="ECO:0000256" key="1">
    <source>
        <dbReference type="ARBA" id="ARBA00022999"/>
    </source>
</evidence>
<keyword evidence="1 2" id="KW-0727">SH2 domain</keyword>
<keyword evidence="6" id="KW-1185">Reference proteome</keyword>
<dbReference type="SUPFAM" id="SSF55550">
    <property type="entry name" value="SH2 domain"/>
    <property type="match status" value="1"/>
</dbReference>
<sequence>MEEEHYDIPWEYKKTRLHAARPHSSAGGIIVESPNSPTAANRGGGVFQVQNCEISAENRLSKTHASRQSLTARPAGLVPHNETVPGSQKSASLTKSSRDNFGSTSSSHRLRIRSSHASFDRDNLIHDANVDRATAENLLRNSECGCFLLRMRPEGNMALSLKSGQGVILHIKLEERENRWVLGDGPSFSSVRSVIRYYSHSSHTLPIRGAEHIQLRSPVLVNRFTV</sequence>
<comment type="caution">
    <text evidence="5">The sequence shown here is derived from an EMBL/GenBank/DDBJ whole genome shotgun (WGS) entry which is preliminary data.</text>
</comment>
<dbReference type="PANTHER" id="PTHR15127">
    <property type="entry name" value="HEAVYWEIGHT, ISOFORM A"/>
    <property type="match status" value="1"/>
</dbReference>